<evidence type="ECO:0000313" key="2">
    <source>
        <dbReference type="EMBL" id="KAF1993408.1"/>
    </source>
</evidence>
<dbReference type="Pfam" id="PF06985">
    <property type="entry name" value="HET"/>
    <property type="match status" value="1"/>
</dbReference>
<dbReference type="PANTHER" id="PTHR24148">
    <property type="entry name" value="ANKYRIN REPEAT DOMAIN-CONTAINING PROTEIN 39 HOMOLOG-RELATED"/>
    <property type="match status" value="1"/>
</dbReference>
<feature type="non-terminal residue" evidence="2">
    <location>
        <position position="67"/>
    </location>
</feature>
<organism evidence="2 3">
    <name type="scientific">Amniculicola lignicola CBS 123094</name>
    <dbReference type="NCBI Taxonomy" id="1392246"/>
    <lineage>
        <taxon>Eukaryota</taxon>
        <taxon>Fungi</taxon>
        <taxon>Dikarya</taxon>
        <taxon>Ascomycota</taxon>
        <taxon>Pezizomycotina</taxon>
        <taxon>Dothideomycetes</taxon>
        <taxon>Pleosporomycetidae</taxon>
        <taxon>Pleosporales</taxon>
        <taxon>Amniculicolaceae</taxon>
        <taxon>Amniculicola</taxon>
    </lineage>
</organism>
<dbReference type="EMBL" id="ML977705">
    <property type="protein sequence ID" value="KAF1993408.1"/>
    <property type="molecule type" value="Genomic_DNA"/>
</dbReference>
<evidence type="ECO:0000259" key="1">
    <source>
        <dbReference type="Pfam" id="PF06985"/>
    </source>
</evidence>
<protein>
    <recommendedName>
        <fullName evidence="1">Heterokaryon incompatibility domain-containing protein</fullName>
    </recommendedName>
</protein>
<dbReference type="AlphaFoldDB" id="A0A6A5VXI1"/>
<evidence type="ECO:0000313" key="3">
    <source>
        <dbReference type="Proteomes" id="UP000799779"/>
    </source>
</evidence>
<dbReference type="PANTHER" id="PTHR24148:SF64">
    <property type="entry name" value="HETEROKARYON INCOMPATIBILITY DOMAIN-CONTAINING PROTEIN"/>
    <property type="match status" value="1"/>
</dbReference>
<dbReference type="InterPro" id="IPR010730">
    <property type="entry name" value="HET"/>
</dbReference>
<sequence>IRRTVAKMLQYLRFPDKRQRFLWIDALCVSQDDYMEKEKQVNRMGSIYREAKRVLIWLGQEEEYDDR</sequence>
<reference evidence="2" key="1">
    <citation type="journal article" date="2020" name="Stud. Mycol.">
        <title>101 Dothideomycetes genomes: a test case for predicting lifestyles and emergence of pathogens.</title>
        <authorList>
            <person name="Haridas S."/>
            <person name="Albert R."/>
            <person name="Binder M."/>
            <person name="Bloem J."/>
            <person name="Labutti K."/>
            <person name="Salamov A."/>
            <person name="Andreopoulos B."/>
            <person name="Baker S."/>
            <person name="Barry K."/>
            <person name="Bills G."/>
            <person name="Bluhm B."/>
            <person name="Cannon C."/>
            <person name="Castanera R."/>
            <person name="Culley D."/>
            <person name="Daum C."/>
            <person name="Ezra D."/>
            <person name="Gonzalez J."/>
            <person name="Henrissat B."/>
            <person name="Kuo A."/>
            <person name="Liang C."/>
            <person name="Lipzen A."/>
            <person name="Lutzoni F."/>
            <person name="Magnuson J."/>
            <person name="Mondo S."/>
            <person name="Nolan M."/>
            <person name="Ohm R."/>
            <person name="Pangilinan J."/>
            <person name="Park H.-J."/>
            <person name="Ramirez L."/>
            <person name="Alfaro M."/>
            <person name="Sun H."/>
            <person name="Tritt A."/>
            <person name="Yoshinaga Y."/>
            <person name="Zwiers L.-H."/>
            <person name="Turgeon B."/>
            <person name="Goodwin S."/>
            <person name="Spatafora J."/>
            <person name="Crous P."/>
            <person name="Grigoriev I."/>
        </authorList>
    </citation>
    <scope>NUCLEOTIDE SEQUENCE</scope>
    <source>
        <strain evidence="2">CBS 123094</strain>
    </source>
</reference>
<dbReference type="OrthoDB" id="5386682at2759"/>
<dbReference type="Proteomes" id="UP000799779">
    <property type="component" value="Unassembled WGS sequence"/>
</dbReference>
<proteinExistence type="predicted"/>
<gene>
    <name evidence="2" type="ORF">P154DRAFT_417563</name>
</gene>
<dbReference type="InterPro" id="IPR052895">
    <property type="entry name" value="HetReg/Transcr_Mod"/>
</dbReference>
<feature type="non-terminal residue" evidence="2">
    <location>
        <position position="1"/>
    </location>
</feature>
<keyword evidence="3" id="KW-1185">Reference proteome</keyword>
<name>A0A6A5VXI1_9PLEO</name>
<feature type="domain" description="Heterokaryon incompatibility" evidence="1">
    <location>
        <begin position="2"/>
        <end position="63"/>
    </location>
</feature>
<accession>A0A6A5VXI1</accession>